<organism evidence="2 3">
    <name type="scientific">Schistosoma mattheei</name>
    <dbReference type="NCBI Taxonomy" id="31246"/>
    <lineage>
        <taxon>Eukaryota</taxon>
        <taxon>Metazoa</taxon>
        <taxon>Spiralia</taxon>
        <taxon>Lophotrochozoa</taxon>
        <taxon>Platyhelminthes</taxon>
        <taxon>Trematoda</taxon>
        <taxon>Digenea</taxon>
        <taxon>Strigeidida</taxon>
        <taxon>Schistosomatoidea</taxon>
        <taxon>Schistosomatidae</taxon>
        <taxon>Schistosoma</taxon>
    </lineage>
</organism>
<proteinExistence type="predicted"/>
<dbReference type="AlphaFoldDB" id="A0A183PUM0"/>
<dbReference type="EMBL" id="UZAL01039789">
    <property type="protein sequence ID" value="VDP76020.1"/>
    <property type="molecule type" value="Genomic_DNA"/>
</dbReference>
<dbReference type="STRING" id="31246.A0A183PUM0"/>
<evidence type="ECO:0000256" key="1">
    <source>
        <dbReference type="SAM" id="MobiDB-lite"/>
    </source>
</evidence>
<feature type="non-terminal residue" evidence="2">
    <location>
        <position position="232"/>
    </location>
</feature>
<evidence type="ECO:0000313" key="2">
    <source>
        <dbReference type="EMBL" id="VDP76020.1"/>
    </source>
</evidence>
<feature type="region of interest" description="Disordered" evidence="1">
    <location>
        <begin position="29"/>
        <end position="50"/>
    </location>
</feature>
<reference evidence="2 3" key="1">
    <citation type="submission" date="2018-11" db="EMBL/GenBank/DDBJ databases">
        <authorList>
            <consortium name="Pathogen Informatics"/>
        </authorList>
    </citation>
    <scope>NUCLEOTIDE SEQUENCE [LARGE SCALE GENOMIC DNA]</scope>
    <source>
        <strain>Denwood</strain>
        <strain evidence="3">Zambia</strain>
    </source>
</reference>
<protein>
    <submittedName>
        <fullName evidence="2">Uncharacterized protein</fullName>
    </submittedName>
</protein>
<keyword evidence="3" id="KW-1185">Reference proteome</keyword>
<sequence length="232" mass="26151">MTTTFYKQNYQISSYLSCRHIKTIRGEAVEKGHPGRHEHSKLNSPADSQDTCSLSFTLNDSRRRLLYRSDSISSEIGSHILHHDYHGDSHSHLSSQRSDIHEDNHVLSTESLLKVNYPTSRNLSVPSNRNFLRDGFGRRSVSEKRHGHVDASQYSFFQTNILPNRYKMPEDVDKQYSTMPTTRRLKMHKARLAAAAANVDSYSSIGGGGLMFNNSTSCTSSGPLKALHPLDN</sequence>
<accession>A0A183PUM0</accession>
<gene>
    <name evidence="2" type="ORF">SMTD_LOCUS18056</name>
</gene>
<name>A0A183PUM0_9TREM</name>
<dbReference type="Proteomes" id="UP000269396">
    <property type="component" value="Unassembled WGS sequence"/>
</dbReference>
<evidence type="ECO:0000313" key="3">
    <source>
        <dbReference type="Proteomes" id="UP000269396"/>
    </source>
</evidence>
<feature type="compositionally biased region" description="Basic and acidic residues" evidence="1">
    <location>
        <begin position="29"/>
        <end position="41"/>
    </location>
</feature>